<reference evidence="1" key="1">
    <citation type="journal article" date="2023" name="GigaByte">
        <title>Genome assembly of the bearded iris, Iris pallida Lam.</title>
        <authorList>
            <person name="Bruccoleri R.E."/>
            <person name="Oakeley E.J."/>
            <person name="Faust A.M.E."/>
            <person name="Altorfer M."/>
            <person name="Dessus-Babus S."/>
            <person name="Burckhardt D."/>
            <person name="Oertli M."/>
            <person name="Naumann U."/>
            <person name="Petersen F."/>
            <person name="Wong J."/>
        </authorList>
    </citation>
    <scope>NUCLEOTIDE SEQUENCE</scope>
    <source>
        <strain evidence="1">GSM-AAB239-AS_SAM_17_03QT</strain>
    </source>
</reference>
<dbReference type="Proteomes" id="UP001140949">
    <property type="component" value="Unassembled WGS sequence"/>
</dbReference>
<sequence>MLFKGAHYAMNIISLIAKEKSMSYSIDSREQENNSRINIWFGPI</sequence>
<dbReference type="AlphaFoldDB" id="A0AAX6HSB9"/>
<proteinExistence type="predicted"/>
<evidence type="ECO:0000313" key="1">
    <source>
        <dbReference type="EMBL" id="KAJ6843175.1"/>
    </source>
</evidence>
<protein>
    <submittedName>
        <fullName evidence="1">Uncharacterized protein</fullName>
    </submittedName>
</protein>
<reference evidence="1" key="2">
    <citation type="submission" date="2023-04" db="EMBL/GenBank/DDBJ databases">
        <authorList>
            <person name="Bruccoleri R.E."/>
            <person name="Oakeley E.J."/>
            <person name="Faust A.-M."/>
            <person name="Dessus-Babus S."/>
            <person name="Altorfer M."/>
            <person name="Burckhardt D."/>
            <person name="Oertli M."/>
            <person name="Naumann U."/>
            <person name="Petersen F."/>
            <person name="Wong J."/>
        </authorList>
    </citation>
    <scope>NUCLEOTIDE SEQUENCE</scope>
    <source>
        <strain evidence="1">GSM-AAB239-AS_SAM_17_03QT</strain>
        <tissue evidence="1">Leaf</tissue>
    </source>
</reference>
<accession>A0AAX6HSB9</accession>
<keyword evidence="2" id="KW-1185">Reference proteome</keyword>
<evidence type="ECO:0000313" key="2">
    <source>
        <dbReference type="Proteomes" id="UP001140949"/>
    </source>
</evidence>
<dbReference type="EMBL" id="JANAVB010007397">
    <property type="protein sequence ID" value="KAJ6843175.1"/>
    <property type="molecule type" value="Genomic_DNA"/>
</dbReference>
<organism evidence="1 2">
    <name type="scientific">Iris pallida</name>
    <name type="common">Sweet iris</name>
    <dbReference type="NCBI Taxonomy" id="29817"/>
    <lineage>
        <taxon>Eukaryota</taxon>
        <taxon>Viridiplantae</taxon>
        <taxon>Streptophyta</taxon>
        <taxon>Embryophyta</taxon>
        <taxon>Tracheophyta</taxon>
        <taxon>Spermatophyta</taxon>
        <taxon>Magnoliopsida</taxon>
        <taxon>Liliopsida</taxon>
        <taxon>Asparagales</taxon>
        <taxon>Iridaceae</taxon>
        <taxon>Iridoideae</taxon>
        <taxon>Irideae</taxon>
        <taxon>Iris</taxon>
    </lineage>
</organism>
<name>A0AAX6HSB9_IRIPA</name>
<gene>
    <name evidence="1" type="ORF">M6B38_300615</name>
</gene>
<comment type="caution">
    <text evidence="1">The sequence shown here is derived from an EMBL/GenBank/DDBJ whole genome shotgun (WGS) entry which is preliminary data.</text>
</comment>